<protein>
    <submittedName>
        <fullName evidence="10">Cytochrome P450</fullName>
    </submittedName>
</protein>
<proteinExistence type="inferred from homology"/>
<dbReference type="Gene3D" id="1.10.630.10">
    <property type="entry name" value="Cytochrome P450"/>
    <property type="match status" value="1"/>
</dbReference>
<keyword evidence="11" id="KW-1185">Reference proteome</keyword>
<dbReference type="PRINTS" id="PR00463">
    <property type="entry name" value="EP450I"/>
</dbReference>
<reference evidence="10 11" key="1">
    <citation type="submission" date="2016-07" db="EMBL/GenBank/DDBJ databases">
        <title>Draft genome of the white-rot fungus Obba rivulosa 3A-2.</title>
        <authorList>
            <consortium name="DOE Joint Genome Institute"/>
            <person name="Miettinen O."/>
            <person name="Riley R."/>
            <person name="Acob R."/>
            <person name="Barry K."/>
            <person name="Cullen D."/>
            <person name="De Vries R."/>
            <person name="Hainaut M."/>
            <person name="Hatakka A."/>
            <person name="Henrissat B."/>
            <person name="Hilden K."/>
            <person name="Kuo R."/>
            <person name="Labutti K."/>
            <person name="Lipzen A."/>
            <person name="Makela M.R."/>
            <person name="Sandor L."/>
            <person name="Spatafora J.W."/>
            <person name="Grigoriev I.V."/>
            <person name="Hibbett D.S."/>
        </authorList>
    </citation>
    <scope>NUCLEOTIDE SEQUENCE [LARGE SCALE GENOMIC DNA]</scope>
    <source>
        <strain evidence="10 11">3A-2</strain>
    </source>
</reference>
<evidence type="ECO:0000256" key="9">
    <source>
        <dbReference type="PIRSR" id="PIRSR602401-1"/>
    </source>
</evidence>
<evidence type="ECO:0000256" key="4">
    <source>
        <dbReference type="ARBA" id="ARBA00022617"/>
    </source>
</evidence>
<keyword evidence="6" id="KW-0560">Oxidoreductase</keyword>
<comment type="similarity">
    <text evidence="3">Belongs to the cytochrome P450 family.</text>
</comment>
<evidence type="ECO:0000256" key="6">
    <source>
        <dbReference type="ARBA" id="ARBA00023002"/>
    </source>
</evidence>
<dbReference type="PRINTS" id="PR00385">
    <property type="entry name" value="P450"/>
</dbReference>
<evidence type="ECO:0000256" key="8">
    <source>
        <dbReference type="ARBA" id="ARBA00023033"/>
    </source>
</evidence>
<dbReference type="InterPro" id="IPR036396">
    <property type="entry name" value="Cyt_P450_sf"/>
</dbReference>
<dbReference type="GO" id="GO:0004497">
    <property type="term" value="F:monooxygenase activity"/>
    <property type="evidence" value="ECO:0007669"/>
    <property type="project" value="UniProtKB-KW"/>
</dbReference>
<comment type="cofactor">
    <cofactor evidence="1 9">
        <name>heme</name>
        <dbReference type="ChEBI" id="CHEBI:30413"/>
    </cofactor>
</comment>
<gene>
    <name evidence="10" type="ORF">OBBRIDRAFT_793785</name>
</gene>
<evidence type="ECO:0000256" key="7">
    <source>
        <dbReference type="ARBA" id="ARBA00023004"/>
    </source>
</evidence>
<feature type="binding site" description="axial binding residue" evidence="9">
    <location>
        <position position="481"/>
    </location>
    <ligand>
        <name>heme</name>
        <dbReference type="ChEBI" id="CHEBI:30413"/>
    </ligand>
    <ligandPart>
        <name>Fe</name>
        <dbReference type="ChEBI" id="CHEBI:18248"/>
    </ligandPart>
</feature>
<dbReference type="OrthoDB" id="1470350at2759"/>
<evidence type="ECO:0000256" key="2">
    <source>
        <dbReference type="ARBA" id="ARBA00005179"/>
    </source>
</evidence>
<evidence type="ECO:0000256" key="5">
    <source>
        <dbReference type="ARBA" id="ARBA00022723"/>
    </source>
</evidence>
<comment type="pathway">
    <text evidence="2">Secondary metabolite biosynthesis.</text>
</comment>
<evidence type="ECO:0000256" key="3">
    <source>
        <dbReference type="ARBA" id="ARBA00010617"/>
    </source>
</evidence>
<dbReference type="InterPro" id="IPR050121">
    <property type="entry name" value="Cytochrome_P450_monoxygenase"/>
</dbReference>
<dbReference type="EMBL" id="KV722415">
    <property type="protein sequence ID" value="OCH89968.1"/>
    <property type="molecule type" value="Genomic_DNA"/>
</dbReference>
<keyword evidence="4 9" id="KW-0349">Heme</keyword>
<dbReference type="Pfam" id="PF00067">
    <property type="entry name" value="p450"/>
    <property type="match status" value="1"/>
</dbReference>
<evidence type="ECO:0000313" key="10">
    <source>
        <dbReference type="EMBL" id="OCH89968.1"/>
    </source>
</evidence>
<dbReference type="InterPro" id="IPR002401">
    <property type="entry name" value="Cyt_P450_E_grp-I"/>
</dbReference>
<accession>A0A8E2DNI8</accession>
<dbReference type="GO" id="GO:0020037">
    <property type="term" value="F:heme binding"/>
    <property type="evidence" value="ECO:0007669"/>
    <property type="project" value="InterPro"/>
</dbReference>
<dbReference type="GO" id="GO:0005506">
    <property type="term" value="F:iron ion binding"/>
    <property type="evidence" value="ECO:0007669"/>
    <property type="project" value="InterPro"/>
</dbReference>
<dbReference type="PANTHER" id="PTHR24305">
    <property type="entry name" value="CYTOCHROME P450"/>
    <property type="match status" value="1"/>
</dbReference>
<evidence type="ECO:0000313" key="11">
    <source>
        <dbReference type="Proteomes" id="UP000250043"/>
    </source>
</evidence>
<dbReference type="GO" id="GO:0016705">
    <property type="term" value="F:oxidoreductase activity, acting on paired donors, with incorporation or reduction of molecular oxygen"/>
    <property type="evidence" value="ECO:0007669"/>
    <property type="project" value="InterPro"/>
</dbReference>
<sequence>MSTVLTLLQAGILAVATWVAWRVIQYIRSPFNNIPGPPGGSIFSGHLLQMIDRHAWDFVTEVGEKFGQVVRLKGLFGTQGLLVFDPVALQSIMIKDQNAYEEGEDFLVTNYLNFGNGLLATLGEKHRKQRKLINPFFSTSRMREMYPIFREVAGRLQTAIALDLDKRVDKDIDMMQWMTRTALEMIGQVGLGYSFDPLVEDKPNDYGTAMKSLIPTLDKLLFERLPLPILVKIGPGWLRRRLVELIPIRPVKDWINIVDTMESNARQVCDGKRRAIEKGDIAQLGAGQDILTRLLQANMSASDEDRVDDDEIVAHMSTLVFAATDTTTSSLARLLHLLAERPEVQDRLRQEYLKACQGGDAPSFDELMELPLLDAVCRETLRLYPPFSIFVRTAREDMVLPLSGPIRGRDGDMINEIPIPKNTDVYIGILQSNRNSALWGPDAAEWKPERWLSPLPEAIVNAHIPGVYANLLTFFGGGRSCVGFKFSQLEMKVVLTTLLERFTFSKGDAPLYWNMVFLAYPSAHRDDPKPSLPLRVNRVKAANV</sequence>
<dbReference type="InterPro" id="IPR001128">
    <property type="entry name" value="Cyt_P450"/>
</dbReference>
<dbReference type="SUPFAM" id="SSF48264">
    <property type="entry name" value="Cytochrome P450"/>
    <property type="match status" value="1"/>
</dbReference>
<keyword evidence="8" id="KW-0503">Monooxygenase</keyword>
<organism evidence="10 11">
    <name type="scientific">Obba rivulosa</name>
    <dbReference type="NCBI Taxonomy" id="1052685"/>
    <lineage>
        <taxon>Eukaryota</taxon>
        <taxon>Fungi</taxon>
        <taxon>Dikarya</taxon>
        <taxon>Basidiomycota</taxon>
        <taxon>Agaricomycotina</taxon>
        <taxon>Agaricomycetes</taxon>
        <taxon>Polyporales</taxon>
        <taxon>Gelatoporiaceae</taxon>
        <taxon>Obba</taxon>
    </lineage>
</organism>
<dbReference type="CDD" id="cd11069">
    <property type="entry name" value="CYP_FUM15-like"/>
    <property type="match status" value="1"/>
</dbReference>
<keyword evidence="7 9" id="KW-0408">Iron</keyword>
<dbReference type="Proteomes" id="UP000250043">
    <property type="component" value="Unassembled WGS sequence"/>
</dbReference>
<dbReference type="AlphaFoldDB" id="A0A8E2DNI8"/>
<name>A0A8E2DNI8_9APHY</name>
<dbReference type="PANTHER" id="PTHR24305:SF166">
    <property type="entry name" value="CYTOCHROME P450 12A4, MITOCHONDRIAL-RELATED"/>
    <property type="match status" value="1"/>
</dbReference>
<evidence type="ECO:0000256" key="1">
    <source>
        <dbReference type="ARBA" id="ARBA00001971"/>
    </source>
</evidence>
<keyword evidence="5 9" id="KW-0479">Metal-binding</keyword>